<dbReference type="RefSeq" id="WP_275230563.1">
    <property type="nucleotide sequence ID" value="NZ_JARESE010000083.1"/>
</dbReference>
<evidence type="ECO:0000259" key="2">
    <source>
        <dbReference type="Pfam" id="PF12697"/>
    </source>
</evidence>
<dbReference type="InterPro" id="IPR000073">
    <property type="entry name" value="AB_hydrolase_1"/>
</dbReference>
<dbReference type="CDD" id="cd12807">
    <property type="entry name" value="Esterase_713"/>
    <property type="match status" value="1"/>
</dbReference>
<keyword evidence="3" id="KW-0378">Hydrolase</keyword>
<dbReference type="InterPro" id="IPR050228">
    <property type="entry name" value="Carboxylesterase_BioH"/>
</dbReference>
<feature type="chain" id="PRO_5045604404" evidence="1">
    <location>
        <begin position="41"/>
        <end position="374"/>
    </location>
</feature>
<dbReference type="SUPFAM" id="SSF53474">
    <property type="entry name" value="alpha/beta-Hydrolases"/>
    <property type="match status" value="1"/>
</dbReference>
<feature type="domain" description="AB hydrolase-1" evidence="2">
    <location>
        <begin position="109"/>
        <end position="289"/>
    </location>
</feature>
<dbReference type="PANTHER" id="PTHR43194:SF5">
    <property type="entry name" value="PIMELOYL-[ACYL-CARRIER PROTEIN] METHYL ESTER ESTERASE"/>
    <property type="match status" value="1"/>
</dbReference>
<gene>
    <name evidence="3" type="ORF">PYV00_22380</name>
</gene>
<keyword evidence="1" id="KW-0732">Signal</keyword>
<dbReference type="Gene3D" id="3.40.50.1820">
    <property type="entry name" value="alpha/beta hydrolase"/>
    <property type="match status" value="1"/>
</dbReference>
<accession>A0ABT5WX17</accession>
<evidence type="ECO:0000313" key="3">
    <source>
        <dbReference type="EMBL" id="MDE8654448.1"/>
    </source>
</evidence>
<reference evidence="3 4" key="1">
    <citation type="submission" date="2023-03" db="EMBL/GenBank/DDBJ databases">
        <title>NovoSphingobium album sp. nov. isolated from polycyclic aromatic hydrocarbons- and heavy-metal polluted soil.</title>
        <authorList>
            <person name="Liu Z."/>
            <person name="Wang K."/>
        </authorList>
    </citation>
    <scope>NUCLEOTIDE SEQUENCE [LARGE SCALE GENOMIC DNA]</scope>
    <source>
        <strain evidence="3 4">H3SJ31-1</strain>
    </source>
</reference>
<sequence>MKQFHFAAGNWTRWRRRSKSGLATALGALCLVMPVTSGLAQDFKDLQQPDRPLSLRARGSFYVGGKDVPQTPTQQGGFASGRTDQPGNVAIDQTYVEYMIPTGRLQTPLVLIHGSTLTGKTWDTTPDGRMGWYEYLVRRGYPTYVVDYVGRGRSGFDQSIFNDVRAGVTTPQSLPEIRRFSDAVGWTNFRFGPQLGTAFPGERFPVQYANRLAKQSIADLDAAYQTTNFTIQTEGLARLAGDLGGAVLIGHSQGALFPTEVALKNPAGVKAIVLLESCSNEYSDAQIKVLAKIPLLSIWGDNLDNPTGIAGWSWRFAYDQCQALTKRLKAAGGVAENIYLPDQGIHGNSHMLMMDDNSLGLADMVIKWLKNNVK</sequence>
<evidence type="ECO:0000313" key="4">
    <source>
        <dbReference type="Proteomes" id="UP001216253"/>
    </source>
</evidence>
<dbReference type="InterPro" id="IPR029058">
    <property type="entry name" value="AB_hydrolase_fold"/>
</dbReference>
<dbReference type="PANTHER" id="PTHR43194">
    <property type="entry name" value="HYDROLASE ALPHA/BETA FOLD FAMILY"/>
    <property type="match status" value="1"/>
</dbReference>
<dbReference type="Proteomes" id="UP001216253">
    <property type="component" value="Unassembled WGS sequence"/>
</dbReference>
<evidence type="ECO:0000256" key="1">
    <source>
        <dbReference type="SAM" id="SignalP"/>
    </source>
</evidence>
<dbReference type="GO" id="GO:0016787">
    <property type="term" value="F:hydrolase activity"/>
    <property type="evidence" value="ECO:0007669"/>
    <property type="project" value="UniProtKB-KW"/>
</dbReference>
<keyword evidence="4" id="KW-1185">Reference proteome</keyword>
<name>A0ABT5WX17_9SPHN</name>
<proteinExistence type="predicted"/>
<organism evidence="3 4">
    <name type="scientific">Novosphingobium album</name>
    <name type="common">ex Liu et al. 2023</name>
    <dbReference type="NCBI Taxonomy" id="3031130"/>
    <lineage>
        <taxon>Bacteria</taxon>
        <taxon>Pseudomonadati</taxon>
        <taxon>Pseudomonadota</taxon>
        <taxon>Alphaproteobacteria</taxon>
        <taxon>Sphingomonadales</taxon>
        <taxon>Sphingomonadaceae</taxon>
        <taxon>Novosphingobium</taxon>
    </lineage>
</organism>
<dbReference type="EMBL" id="JARESE010000083">
    <property type="protein sequence ID" value="MDE8654448.1"/>
    <property type="molecule type" value="Genomic_DNA"/>
</dbReference>
<comment type="caution">
    <text evidence="3">The sequence shown here is derived from an EMBL/GenBank/DDBJ whole genome shotgun (WGS) entry which is preliminary data.</text>
</comment>
<protein>
    <submittedName>
        <fullName evidence="3">Alpha/beta fold hydrolase</fullName>
    </submittedName>
</protein>
<dbReference type="Pfam" id="PF12697">
    <property type="entry name" value="Abhydrolase_6"/>
    <property type="match status" value="1"/>
</dbReference>
<feature type="signal peptide" evidence="1">
    <location>
        <begin position="1"/>
        <end position="40"/>
    </location>
</feature>